<dbReference type="Proteomes" id="UP000675881">
    <property type="component" value="Chromosome 14"/>
</dbReference>
<keyword evidence="8" id="KW-1185">Reference proteome</keyword>
<evidence type="ECO:0000256" key="3">
    <source>
        <dbReference type="ARBA" id="ARBA00023274"/>
    </source>
</evidence>
<dbReference type="InterPro" id="IPR004977">
    <property type="entry name" value="Ribosomal_eS25"/>
</dbReference>
<evidence type="ECO:0000256" key="4">
    <source>
        <dbReference type="ARBA" id="ARBA00035021"/>
    </source>
</evidence>
<keyword evidence="2 6" id="KW-0689">Ribosomal protein</keyword>
<proteinExistence type="inferred from homology"/>
<evidence type="ECO:0000256" key="5">
    <source>
        <dbReference type="ARBA" id="ARBA00045746"/>
    </source>
</evidence>
<sequence length="139" mass="16159">MTVPINYFETVCIRQISYGVALRHVASHYRVFDVYKARRREVQAAKPRRRSGPREKTCDKLNNLVLFDQATYDRLVQEVTTYKLITPSIVNKRLQVRGSLAHKTLKELLYKVVIKQVVQHGAQSIYTCVRKDEHAAKND</sequence>
<name>A0A7R8CJV6_LEPSM</name>
<dbReference type="PANTHER" id="PTHR12850">
    <property type="entry name" value="40S RIBOSOMAL PROTEIN S25"/>
    <property type="match status" value="1"/>
</dbReference>
<evidence type="ECO:0000256" key="6">
    <source>
        <dbReference type="RuleBase" id="RU366057"/>
    </source>
</evidence>
<keyword evidence="3 6" id="KW-0687">Ribonucleoprotein</keyword>
<organism evidence="7 8">
    <name type="scientific">Lepeophtheirus salmonis</name>
    <name type="common">Salmon louse</name>
    <name type="synonym">Caligus salmonis</name>
    <dbReference type="NCBI Taxonomy" id="72036"/>
    <lineage>
        <taxon>Eukaryota</taxon>
        <taxon>Metazoa</taxon>
        <taxon>Ecdysozoa</taxon>
        <taxon>Arthropoda</taxon>
        <taxon>Crustacea</taxon>
        <taxon>Multicrustacea</taxon>
        <taxon>Hexanauplia</taxon>
        <taxon>Copepoda</taxon>
        <taxon>Siphonostomatoida</taxon>
        <taxon>Caligidae</taxon>
        <taxon>Lepeophtheirus</taxon>
    </lineage>
</organism>
<dbReference type="AlphaFoldDB" id="A0A7R8CJV6"/>
<dbReference type="Gene3D" id="1.10.10.10">
    <property type="entry name" value="Winged helix-like DNA-binding domain superfamily/Winged helix DNA-binding domain"/>
    <property type="match status" value="1"/>
</dbReference>
<dbReference type="GO" id="GO:1990904">
    <property type="term" value="C:ribonucleoprotein complex"/>
    <property type="evidence" value="ECO:0007669"/>
    <property type="project" value="UniProtKB-KW"/>
</dbReference>
<evidence type="ECO:0000256" key="2">
    <source>
        <dbReference type="ARBA" id="ARBA00022980"/>
    </source>
</evidence>
<dbReference type="OrthoDB" id="10263513at2759"/>
<evidence type="ECO:0000313" key="7">
    <source>
        <dbReference type="EMBL" id="CAF2845121.1"/>
    </source>
</evidence>
<gene>
    <name evidence="7" type="ORF">LSAA_4834</name>
</gene>
<evidence type="ECO:0000256" key="1">
    <source>
        <dbReference type="ARBA" id="ARBA00009106"/>
    </source>
</evidence>
<evidence type="ECO:0000313" key="8">
    <source>
        <dbReference type="Proteomes" id="UP000675881"/>
    </source>
</evidence>
<dbReference type="InterPro" id="IPR036388">
    <property type="entry name" value="WH-like_DNA-bd_sf"/>
</dbReference>
<dbReference type="EMBL" id="HG994593">
    <property type="protein sequence ID" value="CAF2845121.1"/>
    <property type="molecule type" value="Genomic_DNA"/>
</dbReference>
<reference evidence="7" key="1">
    <citation type="submission" date="2021-02" db="EMBL/GenBank/DDBJ databases">
        <authorList>
            <person name="Bekaert M."/>
        </authorList>
    </citation>
    <scope>NUCLEOTIDE SEQUENCE</scope>
    <source>
        <strain evidence="7">IoA-00</strain>
    </source>
</reference>
<accession>A0A7R8CJV6</accession>
<dbReference type="Pfam" id="PF03297">
    <property type="entry name" value="Ribosomal_S25"/>
    <property type="match status" value="1"/>
</dbReference>
<comment type="function">
    <text evidence="5">Component of the small ribosomal subunit. The ribosome is a large ribonucleoprotein complex responsible for the synthesis of proteins in the cell.</text>
</comment>
<comment type="subunit">
    <text evidence="4">Component of the small ribosomal subunit.</text>
</comment>
<comment type="similarity">
    <text evidence="1 6">Belongs to the eukaryotic ribosomal protein eS25 family.</text>
</comment>
<protein>
    <recommendedName>
        <fullName evidence="6">40S ribosomal protein S25</fullName>
    </recommendedName>
</protein>
<dbReference type="GO" id="GO:0005840">
    <property type="term" value="C:ribosome"/>
    <property type="evidence" value="ECO:0007669"/>
    <property type="project" value="UniProtKB-KW"/>
</dbReference>